<sequence>MSGTIRPADTAAVWRKAFRAADFVNPNTPTRSVYDFLDDNDRDLLLWLALHGMQPREIAWVLKQDYIPASYDIPDQTHLANLRVLVEEVVGELAWGDDGEEQPGALVDRLVARDDTLNWSPYYLRKALDYAAATTSTTNDAEVRAKLRDRAKEKLALNKWRVTHGGQDPRPGSTRESKQYLAALQGLEREEEVAQDLEKAGHVAGSHVAEKALMLEWLSKIRQAGGFPGLPA</sequence>
<dbReference type="OrthoDB" id="4154744at2759"/>
<dbReference type="GeneID" id="19155211"/>
<dbReference type="RefSeq" id="XP_007719412.1">
    <property type="nucleotide sequence ID" value="XM_007721222.1"/>
</dbReference>
<name>W9YRI9_9EURO</name>
<dbReference type="HOGENOM" id="CLU_1098514_0_0_1"/>
<comment type="caution">
    <text evidence="1">The sequence shown here is derived from an EMBL/GenBank/DDBJ whole genome shotgun (WGS) entry which is preliminary data.</text>
</comment>
<protein>
    <submittedName>
        <fullName evidence="1">Uncharacterized protein</fullName>
    </submittedName>
</protein>
<dbReference type="AlphaFoldDB" id="W9YRI9"/>
<dbReference type="EMBL" id="AMWN01000001">
    <property type="protein sequence ID" value="EXJ95183.1"/>
    <property type="molecule type" value="Genomic_DNA"/>
</dbReference>
<evidence type="ECO:0000313" key="1">
    <source>
        <dbReference type="EMBL" id="EXJ95183.1"/>
    </source>
</evidence>
<accession>W9YRI9</accession>
<dbReference type="Proteomes" id="UP000019484">
    <property type="component" value="Unassembled WGS sequence"/>
</dbReference>
<evidence type="ECO:0000313" key="2">
    <source>
        <dbReference type="Proteomes" id="UP000019484"/>
    </source>
</evidence>
<organism evidence="1 2">
    <name type="scientific">Capronia coronata CBS 617.96</name>
    <dbReference type="NCBI Taxonomy" id="1182541"/>
    <lineage>
        <taxon>Eukaryota</taxon>
        <taxon>Fungi</taxon>
        <taxon>Dikarya</taxon>
        <taxon>Ascomycota</taxon>
        <taxon>Pezizomycotina</taxon>
        <taxon>Eurotiomycetes</taxon>
        <taxon>Chaetothyriomycetidae</taxon>
        <taxon>Chaetothyriales</taxon>
        <taxon>Herpotrichiellaceae</taxon>
        <taxon>Capronia</taxon>
    </lineage>
</organism>
<proteinExistence type="predicted"/>
<gene>
    <name evidence="1" type="ORF">A1O1_00302</name>
</gene>
<keyword evidence="2" id="KW-1185">Reference proteome</keyword>
<reference evidence="1 2" key="1">
    <citation type="submission" date="2013-03" db="EMBL/GenBank/DDBJ databases">
        <title>The Genome Sequence of Capronia coronata CBS 617.96.</title>
        <authorList>
            <consortium name="The Broad Institute Genomics Platform"/>
            <person name="Cuomo C."/>
            <person name="de Hoog S."/>
            <person name="Gorbushina A."/>
            <person name="Walker B."/>
            <person name="Young S.K."/>
            <person name="Zeng Q."/>
            <person name="Gargeya S."/>
            <person name="Fitzgerald M."/>
            <person name="Haas B."/>
            <person name="Abouelleil A."/>
            <person name="Allen A.W."/>
            <person name="Alvarado L."/>
            <person name="Arachchi H.M."/>
            <person name="Berlin A.M."/>
            <person name="Chapman S.B."/>
            <person name="Gainer-Dewar J."/>
            <person name="Goldberg J."/>
            <person name="Griggs A."/>
            <person name="Gujja S."/>
            <person name="Hansen M."/>
            <person name="Howarth C."/>
            <person name="Imamovic A."/>
            <person name="Ireland A."/>
            <person name="Larimer J."/>
            <person name="McCowan C."/>
            <person name="Murphy C."/>
            <person name="Pearson M."/>
            <person name="Poon T.W."/>
            <person name="Priest M."/>
            <person name="Roberts A."/>
            <person name="Saif S."/>
            <person name="Shea T."/>
            <person name="Sisk P."/>
            <person name="Sykes S."/>
            <person name="Wortman J."/>
            <person name="Nusbaum C."/>
            <person name="Birren B."/>
        </authorList>
    </citation>
    <scope>NUCLEOTIDE SEQUENCE [LARGE SCALE GENOMIC DNA]</scope>
    <source>
        <strain evidence="1 2">CBS 617.96</strain>
    </source>
</reference>